<name>A0ABW5QT39_9BACL</name>
<dbReference type="EMBL" id="JBHUMY010000001">
    <property type="protein sequence ID" value="MFD2659285.1"/>
    <property type="molecule type" value="Genomic_DNA"/>
</dbReference>
<feature type="transmembrane region" description="Helical" evidence="1">
    <location>
        <begin position="79"/>
        <end position="103"/>
    </location>
</feature>
<evidence type="ECO:0008006" key="4">
    <source>
        <dbReference type="Google" id="ProtNLM"/>
    </source>
</evidence>
<comment type="caution">
    <text evidence="2">The sequence shown here is derived from an EMBL/GenBank/DDBJ whole genome shotgun (WGS) entry which is preliminary data.</text>
</comment>
<feature type="transmembrane region" description="Helical" evidence="1">
    <location>
        <begin position="195"/>
        <end position="211"/>
    </location>
</feature>
<organism evidence="2 3">
    <name type="scientific">Paenibacillus thailandensis</name>
    <dbReference type="NCBI Taxonomy" id="393250"/>
    <lineage>
        <taxon>Bacteria</taxon>
        <taxon>Bacillati</taxon>
        <taxon>Bacillota</taxon>
        <taxon>Bacilli</taxon>
        <taxon>Bacillales</taxon>
        <taxon>Paenibacillaceae</taxon>
        <taxon>Paenibacillus</taxon>
    </lineage>
</organism>
<reference evidence="3" key="1">
    <citation type="journal article" date="2019" name="Int. J. Syst. Evol. Microbiol.">
        <title>The Global Catalogue of Microorganisms (GCM) 10K type strain sequencing project: providing services to taxonomists for standard genome sequencing and annotation.</title>
        <authorList>
            <consortium name="The Broad Institute Genomics Platform"/>
            <consortium name="The Broad Institute Genome Sequencing Center for Infectious Disease"/>
            <person name="Wu L."/>
            <person name="Ma J."/>
        </authorList>
    </citation>
    <scope>NUCLEOTIDE SEQUENCE [LARGE SCALE GENOMIC DNA]</scope>
    <source>
        <strain evidence="3">TISTR 1827</strain>
    </source>
</reference>
<evidence type="ECO:0000313" key="3">
    <source>
        <dbReference type="Proteomes" id="UP001597493"/>
    </source>
</evidence>
<protein>
    <recommendedName>
        <fullName evidence="4">Glycosyltransferase RgtA/B/C/D-like domain-containing protein</fullName>
    </recommendedName>
</protein>
<feature type="transmembrane region" description="Helical" evidence="1">
    <location>
        <begin position="500"/>
        <end position="519"/>
    </location>
</feature>
<accession>A0ABW5QT39</accession>
<feature type="transmembrane region" description="Helical" evidence="1">
    <location>
        <begin position="170"/>
        <end position="189"/>
    </location>
</feature>
<feature type="transmembrane region" description="Helical" evidence="1">
    <location>
        <begin position="263"/>
        <end position="284"/>
    </location>
</feature>
<sequence>MVQIFHTSRNIKISLYAFCSAVLLLLISFYTETLFSNGIKSQAGYISSKALYFICVFIISFFIFHIIERRNDQFIKYWLRNFLLIFVPYLLWLAASWPGIFVWDEFWVYQSSTYFLLEYWQSYLTSYFFILAQYLFPSAGTIVFIQVFFMSAITSWVITKLEIHFAIKRLKYLIIVCLILWPAFIFSTLMTFRSTMIAMLELLLIGLLYFYSRESKLGTSRALVVILFLTVVLSTWRTEGIYHLAVVPIFLLISLGKKYTKKIVLFTIVALCGVLFINNIYYIFNKDNSTKMRYELTAYINPISNILSDRNANLNNINLDIINSVVDVELMKTMPDYYETPSFWNGAVKEGFTNQQLDQFKKEYVKLVLQNPDIFISARTRTLLGASGYSENGKYTSDYISFYLRNNEQNDAVESLLSNPFNKPMISDIRSIVVKYLDFSRSKLGHTSLMMVFWNFTPILLFLSLILIRINSIRDPLIWMSLICLARIPLLFLLQPGSYFMYYYPMYLAGFFVIIVYLLEKRKKYTSKNM</sequence>
<dbReference type="RefSeq" id="WP_379269737.1">
    <property type="nucleotide sequence ID" value="NZ_JBHUMY010000001.1"/>
</dbReference>
<feature type="transmembrane region" description="Helical" evidence="1">
    <location>
        <begin position="449"/>
        <end position="470"/>
    </location>
</feature>
<keyword evidence="1" id="KW-0812">Transmembrane</keyword>
<feature type="transmembrane region" description="Helical" evidence="1">
    <location>
        <begin position="123"/>
        <end position="149"/>
    </location>
</feature>
<keyword evidence="1" id="KW-1133">Transmembrane helix</keyword>
<gene>
    <name evidence="2" type="ORF">ACFSW5_03290</name>
</gene>
<dbReference type="Proteomes" id="UP001597493">
    <property type="component" value="Unassembled WGS sequence"/>
</dbReference>
<feature type="transmembrane region" description="Helical" evidence="1">
    <location>
        <begin position="12"/>
        <end position="30"/>
    </location>
</feature>
<evidence type="ECO:0000313" key="2">
    <source>
        <dbReference type="EMBL" id="MFD2659285.1"/>
    </source>
</evidence>
<keyword evidence="1" id="KW-0472">Membrane</keyword>
<keyword evidence="3" id="KW-1185">Reference proteome</keyword>
<proteinExistence type="predicted"/>
<feature type="transmembrane region" description="Helical" evidence="1">
    <location>
        <begin position="50"/>
        <end position="67"/>
    </location>
</feature>
<evidence type="ECO:0000256" key="1">
    <source>
        <dbReference type="SAM" id="Phobius"/>
    </source>
</evidence>